<dbReference type="OrthoDB" id="4016818at2"/>
<keyword evidence="2" id="KW-0808">Transferase</keyword>
<sequence length="159" mass="17104">MADLLVSLYTDRLSDLEKQTRHADVLIRPVLPPEMQLVVDWVRDNFSTNWASEVSVAITRQPSACLIAIDDGNLVGFACYDTTARGFFGPTGVHPDSRGKGVGIALFSASLQAMKSMGYAYAIIGDAGPVDFYVNAVGAMTIPAEGKGIYQGMLRAKKT</sequence>
<dbReference type="Gene3D" id="3.40.630.30">
    <property type="match status" value="1"/>
</dbReference>
<keyword evidence="3" id="KW-1185">Reference proteome</keyword>
<gene>
    <name evidence="2" type="ORF">B5P45_07685</name>
</gene>
<accession>A0A2N9W0S8</accession>
<evidence type="ECO:0000313" key="2">
    <source>
        <dbReference type="EMBL" id="PIO45346.1"/>
    </source>
</evidence>
<evidence type="ECO:0000259" key="1">
    <source>
        <dbReference type="PROSITE" id="PS51186"/>
    </source>
</evidence>
<dbReference type="Pfam" id="PF00583">
    <property type="entry name" value="Acetyltransf_1"/>
    <property type="match status" value="1"/>
</dbReference>
<dbReference type="EMBL" id="MZMT01000020">
    <property type="protein sequence ID" value="PIO45346.1"/>
    <property type="molecule type" value="Genomic_DNA"/>
</dbReference>
<protein>
    <submittedName>
        <fullName evidence="2">GNAT family N-acetyltransferase</fullName>
    </submittedName>
</protein>
<proteinExistence type="predicted"/>
<name>A0A2N9W0S8_9HYPH</name>
<reference evidence="2 3" key="1">
    <citation type="journal article" date="2017" name="Int J Environ Stud">
        <title>Does the Miocene-Pliocene relict legume Oxytropis triphylla form nitrogen-fixing nodules with a combination of bacterial strains?</title>
        <authorList>
            <person name="Safronova V."/>
            <person name="Belimov A."/>
            <person name="Sazanova A."/>
            <person name="Kuznetsova I."/>
            <person name="Popova J."/>
            <person name="Andronov E."/>
            <person name="Verkhozina A."/>
            <person name="Tikhonovich I."/>
        </authorList>
    </citation>
    <scope>NUCLEOTIDE SEQUENCE [LARGE SCALE GENOMIC DNA]</scope>
    <source>
        <strain evidence="2 3">Tri-38</strain>
    </source>
</reference>
<dbReference type="RefSeq" id="WP_099997711.1">
    <property type="nucleotide sequence ID" value="NZ_CP017940.1"/>
</dbReference>
<dbReference type="Proteomes" id="UP000232163">
    <property type="component" value="Unassembled WGS sequence"/>
</dbReference>
<dbReference type="GO" id="GO:0016747">
    <property type="term" value="F:acyltransferase activity, transferring groups other than amino-acyl groups"/>
    <property type="evidence" value="ECO:0007669"/>
    <property type="project" value="InterPro"/>
</dbReference>
<dbReference type="AlphaFoldDB" id="A0A2N9W0S8"/>
<dbReference type="InterPro" id="IPR000182">
    <property type="entry name" value="GNAT_dom"/>
</dbReference>
<evidence type="ECO:0000313" key="3">
    <source>
        <dbReference type="Proteomes" id="UP000232163"/>
    </source>
</evidence>
<dbReference type="CDD" id="cd04301">
    <property type="entry name" value="NAT_SF"/>
    <property type="match status" value="1"/>
</dbReference>
<feature type="domain" description="N-acetyltransferase" evidence="1">
    <location>
        <begin position="25"/>
        <end position="159"/>
    </location>
</feature>
<dbReference type="KEGG" id="pht:BLM14_01070"/>
<dbReference type="PROSITE" id="PS51186">
    <property type="entry name" value="GNAT"/>
    <property type="match status" value="1"/>
</dbReference>
<dbReference type="InterPro" id="IPR016181">
    <property type="entry name" value="Acyl_CoA_acyltransferase"/>
</dbReference>
<comment type="caution">
    <text evidence="2">The sequence shown here is derived from an EMBL/GenBank/DDBJ whole genome shotgun (WGS) entry which is preliminary data.</text>
</comment>
<dbReference type="SUPFAM" id="SSF55729">
    <property type="entry name" value="Acyl-CoA N-acyltransferases (Nat)"/>
    <property type="match status" value="1"/>
</dbReference>
<organism evidence="2 3">
    <name type="scientific">Phyllobacterium zundukense</name>
    <dbReference type="NCBI Taxonomy" id="1867719"/>
    <lineage>
        <taxon>Bacteria</taxon>
        <taxon>Pseudomonadati</taxon>
        <taxon>Pseudomonadota</taxon>
        <taxon>Alphaproteobacteria</taxon>
        <taxon>Hyphomicrobiales</taxon>
        <taxon>Phyllobacteriaceae</taxon>
        <taxon>Phyllobacterium</taxon>
    </lineage>
</organism>